<evidence type="ECO:0000256" key="1">
    <source>
        <dbReference type="ARBA" id="ARBA00001974"/>
    </source>
</evidence>
<keyword evidence="7" id="KW-0472">Membrane</keyword>
<protein>
    <recommendedName>
        <fullName evidence="2">thiol oxidase</fullName>
        <ecNumber evidence="2">1.8.3.2</ecNumber>
    </recommendedName>
</protein>
<dbReference type="InterPro" id="IPR017905">
    <property type="entry name" value="ERV/ALR_sulphydryl_oxidase"/>
</dbReference>
<dbReference type="GO" id="GO:0005739">
    <property type="term" value="C:mitochondrion"/>
    <property type="evidence" value="ECO:0007669"/>
    <property type="project" value="TreeGrafter"/>
</dbReference>
<proteinExistence type="predicted"/>
<evidence type="ECO:0000256" key="7">
    <source>
        <dbReference type="SAM" id="Phobius"/>
    </source>
</evidence>
<name>A0A6C0JW06_9ZZZZ</name>
<dbReference type="PANTHER" id="PTHR12645:SF0">
    <property type="entry name" value="FAD-LINKED SULFHYDRYL OXIDASE ALR"/>
    <property type="match status" value="1"/>
</dbReference>
<evidence type="ECO:0000256" key="2">
    <source>
        <dbReference type="ARBA" id="ARBA00012512"/>
    </source>
</evidence>
<reference evidence="9" key="1">
    <citation type="journal article" date="2020" name="Nature">
        <title>Giant virus diversity and host interactions through global metagenomics.</title>
        <authorList>
            <person name="Schulz F."/>
            <person name="Roux S."/>
            <person name="Paez-Espino D."/>
            <person name="Jungbluth S."/>
            <person name="Walsh D.A."/>
            <person name="Denef V.J."/>
            <person name="McMahon K.D."/>
            <person name="Konstantinidis K.T."/>
            <person name="Eloe-Fadrosh E.A."/>
            <person name="Kyrpides N.C."/>
            <person name="Woyke T."/>
        </authorList>
    </citation>
    <scope>NUCLEOTIDE SEQUENCE</scope>
    <source>
        <strain evidence="9">GVMAG-S-1101164-105</strain>
    </source>
</reference>
<feature type="transmembrane region" description="Helical" evidence="7">
    <location>
        <begin position="133"/>
        <end position="153"/>
    </location>
</feature>
<keyword evidence="6" id="KW-1015">Disulfide bond</keyword>
<keyword evidence="5" id="KW-0560">Oxidoreductase</keyword>
<evidence type="ECO:0000256" key="6">
    <source>
        <dbReference type="ARBA" id="ARBA00023157"/>
    </source>
</evidence>
<dbReference type="PROSITE" id="PS51324">
    <property type="entry name" value="ERV_ALR"/>
    <property type="match status" value="1"/>
</dbReference>
<dbReference type="EMBL" id="MN740739">
    <property type="protein sequence ID" value="QHU09573.1"/>
    <property type="molecule type" value="Genomic_DNA"/>
</dbReference>
<dbReference type="Gene3D" id="1.20.120.310">
    <property type="entry name" value="ERV/ALR sulfhydryl oxidase domain"/>
    <property type="match status" value="1"/>
</dbReference>
<keyword evidence="4" id="KW-0274">FAD</keyword>
<evidence type="ECO:0000256" key="4">
    <source>
        <dbReference type="ARBA" id="ARBA00022827"/>
    </source>
</evidence>
<dbReference type="GO" id="GO:0016971">
    <property type="term" value="F:flavin-dependent sulfhydryl oxidase activity"/>
    <property type="evidence" value="ECO:0007669"/>
    <property type="project" value="InterPro"/>
</dbReference>
<dbReference type="InterPro" id="IPR039799">
    <property type="entry name" value="ALR/ERV"/>
</dbReference>
<dbReference type="SUPFAM" id="SSF69000">
    <property type="entry name" value="FAD-dependent thiol oxidase"/>
    <property type="match status" value="1"/>
</dbReference>
<keyword evidence="7" id="KW-0812">Transmembrane</keyword>
<feature type="domain" description="ERV/ALR sulfhydryl oxidase" evidence="8">
    <location>
        <begin position="1"/>
        <end position="103"/>
    </location>
</feature>
<accession>A0A6C0JW06</accession>
<evidence type="ECO:0000259" key="8">
    <source>
        <dbReference type="PROSITE" id="PS51324"/>
    </source>
</evidence>
<keyword evidence="7" id="KW-1133">Transmembrane helix</keyword>
<dbReference type="InterPro" id="IPR036774">
    <property type="entry name" value="ERV/ALR_sulphydryl_oxid_sf"/>
</dbReference>
<dbReference type="AlphaFoldDB" id="A0A6C0JW06"/>
<dbReference type="PANTHER" id="PTHR12645">
    <property type="entry name" value="ALR/ERV"/>
    <property type="match status" value="1"/>
</dbReference>
<organism evidence="9">
    <name type="scientific">viral metagenome</name>
    <dbReference type="NCBI Taxonomy" id="1070528"/>
    <lineage>
        <taxon>unclassified sequences</taxon>
        <taxon>metagenomes</taxon>
        <taxon>organismal metagenomes</taxon>
    </lineage>
</organism>
<comment type="cofactor">
    <cofactor evidence="1">
        <name>FAD</name>
        <dbReference type="ChEBI" id="CHEBI:57692"/>
    </cofactor>
</comment>
<sequence length="157" mass="17782">MKLPPAVWGPLFWHTIHIVAIGYPQSPSYAQKRAAKEFYESLSFLIPCPVCREHYQTHLQKMPLTPHLDSRDDLFKWTVHLHNEVNKILGKPELLESEVIYFYRRIGARGKNVVINQDTIDEVDLRSMIKGGLLGAGTVLVGGSLLWLSALFVKDGS</sequence>
<dbReference type="Pfam" id="PF04777">
    <property type="entry name" value="Evr1_Alr"/>
    <property type="match status" value="1"/>
</dbReference>
<dbReference type="EC" id="1.8.3.2" evidence="2"/>
<keyword evidence="3" id="KW-0285">Flavoprotein</keyword>
<evidence type="ECO:0000256" key="3">
    <source>
        <dbReference type="ARBA" id="ARBA00022630"/>
    </source>
</evidence>
<evidence type="ECO:0000256" key="5">
    <source>
        <dbReference type="ARBA" id="ARBA00023002"/>
    </source>
</evidence>
<evidence type="ECO:0000313" key="9">
    <source>
        <dbReference type="EMBL" id="QHU09573.1"/>
    </source>
</evidence>
<dbReference type="GO" id="GO:0050660">
    <property type="term" value="F:flavin adenine dinucleotide binding"/>
    <property type="evidence" value="ECO:0007669"/>
    <property type="project" value="TreeGrafter"/>
</dbReference>